<evidence type="ECO:0000256" key="5">
    <source>
        <dbReference type="SAM" id="Phobius"/>
    </source>
</evidence>
<accession>A0AAE3G5J1</accession>
<dbReference type="Proteomes" id="UP001205843">
    <property type="component" value="Unassembled WGS sequence"/>
</dbReference>
<keyword evidence="8" id="KW-1185">Reference proteome</keyword>
<feature type="domain" description="Lipopolysaccharide assembly protein A" evidence="6">
    <location>
        <begin position="24"/>
        <end position="86"/>
    </location>
</feature>
<dbReference type="InterPro" id="IPR010445">
    <property type="entry name" value="LapA_dom"/>
</dbReference>
<evidence type="ECO:0000256" key="1">
    <source>
        <dbReference type="ARBA" id="ARBA00022475"/>
    </source>
</evidence>
<dbReference type="EMBL" id="JALJXV010000004">
    <property type="protein sequence ID" value="MCP1674803.1"/>
    <property type="molecule type" value="Genomic_DNA"/>
</dbReference>
<keyword evidence="3 5" id="KW-1133">Transmembrane helix</keyword>
<evidence type="ECO:0000256" key="4">
    <source>
        <dbReference type="ARBA" id="ARBA00023136"/>
    </source>
</evidence>
<evidence type="ECO:0000313" key="8">
    <source>
        <dbReference type="Proteomes" id="UP001205843"/>
    </source>
</evidence>
<keyword evidence="1" id="KW-1003">Cell membrane</keyword>
<dbReference type="GO" id="GO:0005886">
    <property type="term" value="C:plasma membrane"/>
    <property type="evidence" value="ECO:0007669"/>
    <property type="project" value="InterPro"/>
</dbReference>
<protein>
    <submittedName>
        <fullName evidence="7">Membrane protein</fullName>
    </submittedName>
</protein>
<dbReference type="AlphaFoldDB" id="A0AAE3G5J1"/>
<organism evidence="7 8">
    <name type="scientific">Natronocella acetinitrilica</name>
    <dbReference type="NCBI Taxonomy" id="414046"/>
    <lineage>
        <taxon>Bacteria</taxon>
        <taxon>Pseudomonadati</taxon>
        <taxon>Pseudomonadota</taxon>
        <taxon>Gammaproteobacteria</taxon>
        <taxon>Chromatiales</taxon>
        <taxon>Ectothiorhodospiraceae</taxon>
        <taxon>Natronocella</taxon>
    </lineage>
</organism>
<evidence type="ECO:0000256" key="2">
    <source>
        <dbReference type="ARBA" id="ARBA00022692"/>
    </source>
</evidence>
<gene>
    <name evidence="7" type="ORF">J2T57_001941</name>
</gene>
<reference evidence="7" key="1">
    <citation type="submission" date="2022-03" db="EMBL/GenBank/DDBJ databases">
        <title>Genomic Encyclopedia of Type Strains, Phase III (KMG-III): the genomes of soil and plant-associated and newly described type strains.</title>
        <authorList>
            <person name="Whitman W."/>
        </authorList>
    </citation>
    <scope>NUCLEOTIDE SEQUENCE</scope>
    <source>
        <strain evidence="7">ANL 6-2</strain>
    </source>
</reference>
<keyword evidence="4 5" id="KW-0472">Membrane</keyword>
<evidence type="ECO:0000256" key="3">
    <source>
        <dbReference type="ARBA" id="ARBA00022989"/>
    </source>
</evidence>
<name>A0AAE3G5J1_9GAMM</name>
<comment type="caution">
    <text evidence="7">The sequence shown here is derived from an EMBL/GenBank/DDBJ whole genome shotgun (WGS) entry which is preliminary data.</text>
</comment>
<dbReference type="RefSeq" id="WP_253477234.1">
    <property type="nucleotide sequence ID" value="NZ_JALJXV010000004.1"/>
</dbReference>
<evidence type="ECO:0000313" key="7">
    <source>
        <dbReference type="EMBL" id="MCP1674803.1"/>
    </source>
</evidence>
<proteinExistence type="predicted"/>
<evidence type="ECO:0000259" key="6">
    <source>
        <dbReference type="Pfam" id="PF06305"/>
    </source>
</evidence>
<sequence length="97" mass="10832">MRRILLLIAILVVILFGLSFALLNATPTEMDFYFGAVTLPLSLLLVITLIVGALLGLFAASAVMVGRRRELGRTRRQLTDAEKELQELRRLPLKDQP</sequence>
<feature type="transmembrane region" description="Helical" evidence="5">
    <location>
        <begin position="41"/>
        <end position="66"/>
    </location>
</feature>
<keyword evidence="2 5" id="KW-0812">Transmembrane</keyword>
<dbReference type="Pfam" id="PF06305">
    <property type="entry name" value="LapA_dom"/>
    <property type="match status" value="1"/>
</dbReference>